<sequence>MLGQVFHLVYIGNGTTLLSGNFDFPLTLHAHCLRIPTKDNPTPGCVWGKGVLLSTKTDNNIDRRLFLKGGAIAVAAIPMSGLLAACSKSSDSGSVASDSPLLGSNADNMKGKTIDFAYSRIGGWPPSSAPETQWADFQAYAQANYGYTVNAITFAEAPFGELFQKVAPTLASQSQEFNLLIVDSQWLGALAEPGWIIKADDVIAANPDLDIEPYSSLVTNTYQVYPDGSGVRWGFPQMPDVQGVFLRKDMLEDPKEQAAFKKKTGKDLASTYEVLSEIEYADLVEIIDFFHRPSKGMYGTALMYSKEYDFFSCAYYPFAYSTGGRIWDPATNDVYGILNTPGNAAAMEQFVSLKKYQPKNFAAFGIGDMIDLFTQGKVFSAWQWCAIGKFMSSDKVPADKVISIPIPKWGGKRIGAMGGQPWVINAFNDDDHMRVAIDVLKWWYTKETQDKFILENGGLPWSKEACANPEYQAVGHYVKPFLFMLSEGNSQDFWHLPEYAEMLAVQQEAFNGYATGQVKTAAAALEYAAAKQQQILFKAGRTKTEPPANVDSLKL</sequence>
<protein>
    <submittedName>
        <fullName evidence="4">Unannotated protein</fullName>
    </submittedName>
</protein>
<keyword evidence="3" id="KW-0732">Signal</keyword>
<evidence type="ECO:0000313" key="4">
    <source>
        <dbReference type="EMBL" id="CAB5239951.1"/>
    </source>
</evidence>
<name>A0A6J7XT85_9ZZZZ</name>
<keyword evidence="2" id="KW-0813">Transport</keyword>
<gene>
    <name evidence="4" type="ORF">UFOPK3554_00573</name>
</gene>
<dbReference type="AlphaFoldDB" id="A0A6J7XT85"/>
<organism evidence="4">
    <name type="scientific">freshwater metagenome</name>
    <dbReference type="NCBI Taxonomy" id="449393"/>
    <lineage>
        <taxon>unclassified sequences</taxon>
        <taxon>metagenomes</taxon>
        <taxon>ecological metagenomes</taxon>
    </lineage>
</organism>
<proteinExistence type="inferred from homology"/>
<dbReference type="SUPFAM" id="SSF53850">
    <property type="entry name" value="Periplasmic binding protein-like II"/>
    <property type="match status" value="1"/>
</dbReference>
<dbReference type="Pfam" id="PF01547">
    <property type="entry name" value="SBP_bac_1"/>
    <property type="match status" value="1"/>
</dbReference>
<evidence type="ECO:0000256" key="3">
    <source>
        <dbReference type="ARBA" id="ARBA00022729"/>
    </source>
</evidence>
<evidence type="ECO:0000256" key="2">
    <source>
        <dbReference type="ARBA" id="ARBA00022448"/>
    </source>
</evidence>
<dbReference type="InterPro" id="IPR050490">
    <property type="entry name" value="Bact_solute-bd_prot1"/>
</dbReference>
<reference evidence="4" key="1">
    <citation type="submission" date="2020-05" db="EMBL/GenBank/DDBJ databases">
        <authorList>
            <person name="Chiriac C."/>
            <person name="Salcher M."/>
            <person name="Ghai R."/>
            <person name="Kavagutti S V."/>
        </authorList>
    </citation>
    <scope>NUCLEOTIDE SEQUENCE</scope>
</reference>
<comment type="similarity">
    <text evidence="1">Belongs to the bacterial solute-binding protein 1 family.</text>
</comment>
<evidence type="ECO:0000256" key="1">
    <source>
        <dbReference type="ARBA" id="ARBA00008520"/>
    </source>
</evidence>
<dbReference type="PANTHER" id="PTHR43649:SF34">
    <property type="entry name" value="ABC TRANSPORTER PERIPLASMIC-BINDING PROTEIN YCJN-RELATED"/>
    <property type="match status" value="1"/>
</dbReference>
<dbReference type="PANTHER" id="PTHR43649">
    <property type="entry name" value="ARABINOSE-BINDING PROTEIN-RELATED"/>
    <property type="match status" value="1"/>
</dbReference>
<dbReference type="EMBL" id="CAFBSG010000006">
    <property type="protein sequence ID" value="CAB5239951.1"/>
    <property type="molecule type" value="Genomic_DNA"/>
</dbReference>
<dbReference type="Gene3D" id="3.40.190.10">
    <property type="entry name" value="Periplasmic binding protein-like II"/>
    <property type="match status" value="2"/>
</dbReference>
<dbReference type="InterPro" id="IPR006059">
    <property type="entry name" value="SBP"/>
</dbReference>
<accession>A0A6J7XT85</accession>